<dbReference type="InterPro" id="IPR037493">
    <property type="entry name" value="ExoIII-like"/>
</dbReference>
<name>A0AAE1B7P0_9GAST</name>
<dbReference type="CDD" id="cd09076">
    <property type="entry name" value="L1-EN"/>
    <property type="match status" value="1"/>
</dbReference>
<dbReference type="EMBL" id="JAWDGP010000384">
    <property type="protein sequence ID" value="KAK3800959.1"/>
    <property type="molecule type" value="Genomic_DNA"/>
</dbReference>
<evidence type="ECO:0008006" key="4">
    <source>
        <dbReference type="Google" id="ProtNLM"/>
    </source>
</evidence>
<accession>A0AAE1B7P0</accession>
<dbReference type="GO" id="GO:0008311">
    <property type="term" value="F:double-stranded DNA 3'-5' DNA exonuclease activity"/>
    <property type="evidence" value="ECO:0007669"/>
    <property type="project" value="InterPro"/>
</dbReference>
<evidence type="ECO:0000256" key="1">
    <source>
        <dbReference type="SAM" id="MobiDB-lite"/>
    </source>
</evidence>
<reference evidence="2" key="1">
    <citation type="journal article" date="2023" name="G3 (Bethesda)">
        <title>A reference genome for the long-term kleptoplast-retaining sea slug Elysia crispata morphotype clarki.</title>
        <authorList>
            <person name="Eastman K.E."/>
            <person name="Pendleton A.L."/>
            <person name="Shaikh M.A."/>
            <person name="Suttiyut T."/>
            <person name="Ogas R."/>
            <person name="Tomko P."/>
            <person name="Gavelis G."/>
            <person name="Widhalm J.R."/>
            <person name="Wisecaver J.H."/>
        </authorList>
    </citation>
    <scope>NUCLEOTIDE SEQUENCE</scope>
    <source>
        <strain evidence="2">ECLA1</strain>
    </source>
</reference>
<gene>
    <name evidence="2" type="ORF">RRG08_001207</name>
</gene>
<evidence type="ECO:0000313" key="3">
    <source>
        <dbReference type="Proteomes" id="UP001283361"/>
    </source>
</evidence>
<dbReference type="Gene3D" id="3.60.10.10">
    <property type="entry name" value="Endonuclease/exonuclease/phosphatase"/>
    <property type="match status" value="1"/>
</dbReference>
<keyword evidence="3" id="KW-1185">Reference proteome</keyword>
<comment type="caution">
    <text evidence="2">The sequence shown here is derived from an EMBL/GenBank/DDBJ whole genome shotgun (WGS) entry which is preliminary data.</text>
</comment>
<protein>
    <recommendedName>
        <fullName evidence="4">Craniofacial development protein 2-like</fullName>
    </recommendedName>
</protein>
<feature type="compositionally biased region" description="Basic and acidic residues" evidence="1">
    <location>
        <begin position="12"/>
        <end position="23"/>
    </location>
</feature>
<dbReference type="AlphaFoldDB" id="A0AAE1B7P0"/>
<dbReference type="PANTHER" id="PTHR43250">
    <property type="entry name" value="EXODEOXYRIBONUCLEASE III"/>
    <property type="match status" value="1"/>
</dbReference>
<dbReference type="SUPFAM" id="SSF56219">
    <property type="entry name" value="DNase I-like"/>
    <property type="match status" value="1"/>
</dbReference>
<dbReference type="GO" id="GO:0006281">
    <property type="term" value="P:DNA repair"/>
    <property type="evidence" value="ECO:0007669"/>
    <property type="project" value="InterPro"/>
</dbReference>
<dbReference type="PANTHER" id="PTHR43250:SF2">
    <property type="entry name" value="EXODEOXYRIBONUCLEASE III"/>
    <property type="match status" value="1"/>
</dbReference>
<proteinExistence type="predicted"/>
<organism evidence="2 3">
    <name type="scientific">Elysia crispata</name>
    <name type="common">lettuce slug</name>
    <dbReference type="NCBI Taxonomy" id="231223"/>
    <lineage>
        <taxon>Eukaryota</taxon>
        <taxon>Metazoa</taxon>
        <taxon>Spiralia</taxon>
        <taxon>Lophotrochozoa</taxon>
        <taxon>Mollusca</taxon>
        <taxon>Gastropoda</taxon>
        <taxon>Heterobranchia</taxon>
        <taxon>Euthyneura</taxon>
        <taxon>Panpulmonata</taxon>
        <taxon>Sacoglossa</taxon>
        <taxon>Placobranchoidea</taxon>
        <taxon>Plakobranchidae</taxon>
        <taxon>Elysia</taxon>
    </lineage>
</organism>
<feature type="region of interest" description="Disordered" evidence="1">
    <location>
        <begin position="1"/>
        <end position="49"/>
    </location>
</feature>
<dbReference type="Proteomes" id="UP001283361">
    <property type="component" value="Unassembled WGS sequence"/>
</dbReference>
<sequence length="226" mass="25562">MDKRPINIAANDVKEGSCKEELSSGRGNHGPQVTPDHHQVTGKTKTKTKTDIKIGTWNVRTMLQKGKLENIKKEMERTGTNILGLSEVRWRGAGKIPSDGYTLMYSGGESSERGVGILVDPKHTKTIKGYWAVSDRVLLTKFKGYPMDINIIQVYAPTSKRREEEVDKFYDDLEKAKSQCKSQEVKKSYKVTSTQRWEKAEETISSESMDLVKAMKEEIDFLNGQK</sequence>
<evidence type="ECO:0000313" key="2">
    <source>
        <dbReference type="EMBL" id="KAK3800959.1"/>
    </source>
</evidence>
<dbReference type="InterPro" id="IPR036691">
    <property type="entry name" value="Endo/exonu/phosph_ase_sf"/>
</dbReference>